<feature type="domain" description="Nucleoside diphosphate kinase-like" evidence="1">
    <location>
        <begin position="71"/>
        <end position="106"/>
    </location>
</feature>
<dbReference type="Gene3D" id="3.30.70.141">
    <property type="entry name" value="Nucleoside diphosphate kinase-like domain"/>
    <property type="match status" value="1"/>
</dbReference>
<sequence length="111" mass="12238">MESNVGSLVISSSYMNKKACYHEIYAVQCGSFELVLCRSLIQTLLRRIGQIYGEWSSCGHGLGRSERCQDWLCHVGEKNPKDSAPGTIRGDFCVQIGRNICHRSDGIAAGI</sequence>
<dbReference type="GO" id="GO:0006183">
    <property type="term" value="P:GTP biosynthetic process"/>
    <property type="evidence" value="ECO:0007669"/>
    <property type="project" value="InterPro"/>
</dbReference>
<reference evidence="2" key="1">
    <citation type="submission" date="2021-02" db="EMBL/GenBank/DDBJ databases">
        <authorList>
            <person name="Bekaert M."/>
        </authorList>
    </citation>
    <scope>NUCLEOTIDE SEQUENCE</scope>
    <source>
        <strain evidence="2">IoA-00</strain>
    </source>
</reference>
<keyword evidence="2" id="KW-0808">Transferase</keyword>
<dbReference type="Proteomes" id="UP000675881">
    <property type="component" value="Chromosome 8"/>
</dbReference>
<dbReference type="AlphaFoldDB" id="A0A7R8D7W3"/>
<dbReference type="PRINTS" id="PR01243">
    <property type="entry name" value="NUCDPKINASE"/>
</dbReference>
<dbReference type="EC" id="2.7.4.6" evidence="2"/>
<evidence type="ECO:0000313" key="2">
    <source>
        <dbReference type="EMBL" id="CAF3030389.1"/>
    </source>
</evidence>
<proteinExistence type="predicted"/>
<dbReference type="GO" id="GO:0006228">
    <property type="term" value="P:UTP biosynthetic process"/>
    <property type="evidence" value="ECO:0007669"/>
    <property type="project" value="InterPro"/>
</dbReference>
<dbReference type="InterPro" id="IPR036850">
    <property type="entry name" value="NDK-like_dom_sf"/>
</dbReference>
<organism evidence="2 3">
    <name type="scientific">Lepeophtheirus salmonis</name>
    <name type="common">Salmon louse</name>
    <name type="synonym">Caligus salmonis</name>
    <dbReference type="NCBI Taxonomy" id="72036"/>
    <lineage>
        <taxon>Eukaryota</taxon>
        <taxon>Metazoa</taxon>
        <taxon>Ecdysozoa</taxon>
        <taxon>Arthropoda</taxon>
        <taxon>Crustacea</taxon>
        <taxon>Multicrustacea</taxon>
        <taxon>Hexanauplia</taxon>
        <taxon>Copepoda</taxon>
        <taxon>Siphonostomatoida</taxon>
        <taxon>Caligidae</taxon>
        <taxon>Lepeophtheirus</taxon>
    </lineage>
</organism>
<evidence type="ECO:0000259" key="1">
    <source>
        <dbReference type="Pfam" id="PF00334"/>
    </source>
</evidence>
<dbReference type="Pfam" id="PF00334">
    <property type="entry name" value="NDK"/>
    <property type="match status" value="1"/>
</dbReference>
<dbReference type="InterPro" id="IPR001564">
    <property type="entry name" value="Nucleoside_diP_kinase"/>
</dbReference>
<dbReference type="GO" id="GO:0006241">
    <property type="term" value="P:CTP biosynthetic process"/>
    <property type="evidence" value="ECO:0007669"/>
    <property type="project" value="InterPro"/>
</dbReference>
<accession>A0A7R8D7W3</accession>
<name>A0A7R8D7W3_LEPSM</name>
<dbReference type="InterPro" id="IPR034907">
    <property type="entry name" value="NDK-like_dom"/>
</dbReference>
<evidence type="ECO:0000313" key="3">
    <source>
        <dbReference type="Proteomes" id="UP000675881"/>
    </source>
</evidence>
<keyword evidence="3" id="KW-1185">Reference proteome</keyword>
<dbReference type="GO" id="GO:0004550">
    <property type="term" value="F:nucleoside diphosphate kinase activity"/>
    <property type="evidence" value="ECO:0007669"/>
    <property type="project" value="UniProtKB-EC"/>
</dbReference>
<protein>
    <submittedName>
        <fullName evidence="2">Ndk</fullName>
        <ecNumber evidence="2">2.7.4.6</ecNumber>
    </submittedName>
</protein>
<gene>
    <name evidence="2" type="ORF">LSAA_14172</name>
</gene>
<dbReference type="SUPFAM" id="SSF54919">
    <property type="entry name" value="Nucleoside diphosphate kinase, NDK"/>
    <property type="match status" value="1"/>
</dbReference>
<dbReference type="EMBL" id="HG994587">
    <property type="protein sequence ID" value="CAF3030389.1"/>
    <property type="molecule type" value="Genomic_DNA"/>
</dbReference>